<evidence type="ECO:0000256" key="6">
    <source>
        <dbReference type="ARBA" id="ARBA00023128"/>
    </source>
</evidence>
<proteinExistence type="predicted"/>
<dbReference type="SMART" id="SM00185">
    <property type="entry name" value="ARM"/>
    <property type="match status" value="8"/>
</dbReference>
<reference evidence="8 9" key="1">
    <citation type="journal article" date="2024" name="Science">
        <title>Giant polyketide synthase enzymes in the biosynthesis of giant marine polyether toxins.</title>
        <authorList>
            <person name="Fallon T.R."/>
            <person name="Shende V.V."/>
            <person name="Wierzbicki I.H."/>
            <person name="Pendleton A.L."/>
            <person name="Watervoot N.F."/>
            <person name="Auber R.P."/>
            <person name="Gonzalez D.J."/>
            <person name="Wisecaver J.H."/>
            <person name="Moore B.S."/>
        </authorList>
    </citation>
    <scope>NUCLEOTIDE SEQUENCE [LARGE SCALE GENOMIC DNA]</scope>
    <source>
        <strain evidence="8 9">12B1</strain>
    </source>
</reference>
<feature type="region of interest" description="Disordered" evidence="7">
    <location>
        <begin position="714"/>
        <end position="735"/>
    </location>
</feature>
<evidence type="ECO:0000256" key="4">
    <source>
        <dbReference type="ARBA" id="ARBA00022490"/>
    </source>
</evidence>
<dbReference type="InterPro" id="IPR011989">
    <property type="entry name" value="ARM-like"/>
</dbReference>
<evidence type="ECO:0000256" key="3">
    <source>
        <dbReference type="ARBA" id="ARBA00004514"/>
    </source>
</evidence>
<evidence type="ECO:0000256" key="2">
    <source>
        <dbReference type="ARBA" id="ARBA00004240"/>
    </source>
</evidence>
<dbReference type="Gene3D" id="1.25.10.10">
    <property type="entry name" value="Leucine-rich Repeat Variant"/>
    <property type="match status" value="5"/>
</dbReference>
<dbReference type="GO" id="GO:0005829">
    <property type="term" value="C:cytosol"/>
    <property type="evidence" value="ECO:0007669"/>
    <property type="project" value="UniProtKB-SubCell"/>
</dbReference>
<evidence type="ECO:0000256" key="1">
    <source>
        <dbReference type="ARBA" id="ARBA00004173"/>
    </source>
</evidence>
<dbReference type="Proteomes" id="UP001515480">
    <property type="component" value="Unassembled WGS sequence"/>
</dbReference>
<dbReference type="InterPro" id="IPR000225">
    <property type="entry name" value="Armadillo"/>
</dbReference>
<dbReference type="InterPro" id="IPR040144">
    <property type="entry name" value="RAP1GDS1"/>
</dbReference>
<name>A0AB34K3P4_PRYPA</name>
<evidence type="ECO:0000313" key="8">
    <source>
        <dbReference type="EMBL" id="KAL1529019.1"/>
    </source>
</evidence>
<keyword evidence="5" id="KW-0256">Endoplasmic reticulum</keyword>
<feature type="compositionally biased region" description="Low complexity" evidence="7">
    <location>
        <begin position="718"/>
        <end position="734"/>
    </location>
</feature>
<evidence type="ECO:0008006" key="10">
    <source>
        <dbReference type="Google" id="ProtNLM"/>
    </source>
</evidence>
<comment type="subcellular location">
    <subcellularLocation>
        <location evidence="3">Cytoplasm</location>
        <location evidence="3">Cytosol</location>
    </subcellularLocation>
    <subcellularLocation>
        <location evidence="2">Endoplasmic reticulum</location>
    </subcellularLocation>
    <subcellularLocation>
        <location evidence="1">Mitochondrion</location>
    </subcellularLocation>
</comment>
<comment type="caution">
    <text evidence="8">The sequence shown here is derived from an EMBL/GenBank/DDBJ whole genome shotgun (WGS) entry which is preliminary data.</text>
</comment>
<evidence type="ECO:0000256" key="5">
    <source>
        <dbReference type="ARBA" id="ARBA00022824"/>
    </source>
</evidence>
<accession>A0AB34K3P4</accession>
<evidence type="ECO:0000313" key="9">
    <source>
        <dbReference type="Proteomes" id="UP001515480"/>
    </source>
</evidence>
<dbReference type="GO" id="GO:0005739">
    <property type="term" value="C:mitochondrion"/>
    <property type="evidence" value="ECO:0007669"/>
    <property type="project" value="UniProtKB-SubCell"/>
</dbReference>
<evidence type="ECO:0000256" key="7">
    <source>
        <dbReference type="SAM" id="MobiDB-lite"/>
    </source>
</evidence>
<dbReference type="GO" id="GO:0005783">
    <property type="term" value="C:endoplasmic reticulum"/>
    <property type="evidence" value="ECO:0007669"/>
    <property type="project" value="UniProtKB-SubCell"/>
</dbReference>
<dbReference type="InterPro" id="IPR016024">
    <property type="entry name" value="ARM-type_fold"/>
</dbReference>
<dbReference type="PANTHER" id="PTHR10957">
    <property type="entry name" value="RAP1 GTPASE-GDP DISSOCIATION STIMULATOR 1"/>
    <property type="match status" value="1"/>
</dbReference>
<organism evidence="8 9">
    <name type="scientific">Prymnesium parvum</name>
    <name type="common">Toxic golden alga</name>
    <dbReference type="NCBI Taxonomy" id="97485"/>
    <lineage>
        <taxon>Eukaryota</taxon>
        <taxon>Haptista</taxon>
        <taxon>Haptophyta</taxon>
        <taxon>Prymnesiophyceae</taxon>
        <taxon>Prymnesiales</taxon>
        <taxon>Prymnesiaceae</taxon>
        <taxon>Prymnesium</taxon>
    </lineage>
</organism>
<dbReference type="AlphaFoldDB" id="A0AB34K3P4"/>
<keyword evidence="9" id="KW-1185">Reference proteome</keyword>
<dbReference type="GO" id="GO:0005085">
    <property type="term" value="F:guanyl-nucleotide exchange factor activity"/>
    <property type="evidence" value="ECO:0007669"/>
    <property type="project" value="InterPro"/>
</dbReference>
<sequence length="1133" mass="120280">MGLSPADAARLEATLAAIGRPSADERATALEQLRHFCDGADRALLEAIARSGAVAVLSKLLSDSHSSSASSAPPADDELALALHLLQALLCNAPANLKPFLRACGGVRLLCALLSAAPLPRLLPASNLLAFASFHHTELTAQQLLAADGVALVARLLGLAYAHYTRTLARPGTALPYRPPPQGPSSQWDSLTGDVCELVANVSSSNTSVQKLFTQQGVLRSLIDMIPLLTAGRVLSAASTQPSLSFVTEQVLLAASTLVWCSPPSQMMLHETGTLEALLRAMNGAYARLSTPAPPAGGIAVSPQHDTVVYQSSLLLLLNAQLENKQMQDIVAQLLATSAKPKGEASVELCGLYSLYHRLFDAFEHIRLNHHHSDEVVKALRIIARGLCASDEAPYLLVHMRGTQTLEALLRCLSNIDEEVLLAGCCALYALIQRSPPARLLFLRKNGIAELSECLRDYNTAIKGTALQIVCALAAEIAPAREQMRQEELLLCVLRTIQSFPAEDVTLGVLDAALEAVAHMVMSCPPNQEYIRLQGGIEPLVDALQYTTDHISDASPAAAPADDDMWSDADRPAVDLFKVTETACFALGNVVYHCAENQAAAVELGVLPVCLALLERQPGEETPPSVQASALNLLINLADINPVVQDALGTERAAACIQPLLSAPDSPRVVCAACLLLSHVAWNHTHNQLLFGTEAVVRQLLSILTPAGRAEVMGSHWSGSGSEPPASSPSPSAEIANEEGGVGVELALYAMMALVNLSYCRSEVQDMVRACGGVPLLHLQLSSPIFQLRRTAAFCLGNLVRDNSENASEVVAHGGVELLLRCLTDQEEDELSKTAYSTIAHLGEAGLHQLLHQAQEAALTLEQVHSSGFIATSSKRADSADGPPHSPVAMGGLRDALNEICEEEVDDFDVEERELQATHTSRIASPSHSAHLSAEAQAEAAVEQLLLLVPVLNGLVYTHDVHRAACLRDGTPLLFSLLRAVPLEVQQQLLHLLHNTFFGAGQADKLRAAELGGVEAVLHVAAAAHSLEEPEALAMAMSVLCSLTNGAPENCALFASDHDGLALAMTLCEGPPSDAKASACELFVGLCEAESARADLLRSGGRRILEAIGSSADCAEAVAARAKVLLREIDQRR</sequence>
<keyword evidence="6" id="KW-0496">Mitochondrion</keyword>
<gene>
    <name evidence="8" type="ORF">AB1Y20_010339</name>
</gene>
<dbReference type="EMBL" id="JBGBPQ010000002">
    <property type="protein sequence ID" value="KAL1529019.1"/>
    <property type="molecule type" value="Genomic_DNA"/>
</dbReference>
<dbReference type="SUPFAM" id="SSF48371">
    <property type="entry name" value="ARM repeat"/>
    <property type="match status" value="3"/>
</dbReference>
<keyword evidence="4" id="KW-0963">Cytoplasm</keyword>
<protein>
    <recommendedName>
        <fullName evidence="10">Armadillo repeat-containing protein 8</fullName>
    </recommendedName>
</protein>